<dbReference type="GO" id="GO:0006355">
    <property type="term" value="P:regulation of DNA-templated transcription"/>
    <property type="evidence" value="ECO:0007669"/>
    <property type="project" value="InterPro"/>
</dbReference>
<protein>
    <recommendedName>
        <fullName evidence="3">CopG family transcriptional regulator</fullName>
    </recommendedName>
</protein>
<comment type="caution">
    <text evidence="1">The sequence shown here is derived from an EMBL/GenBank/DDBJ whole genome shotgun (WGS) entry which is preliminary data.</text>
</comment>
<reference evidence="1 2" key="1">
    <citation type="submission" date="2019-10" db="EMBL/GenBank/DDBJ databases">
        <title>Draft Genome Sequence of the Caffeine Degrading Methylotroph Methylorubrum populi PINKEL.</title>
        <authorList>
            <person name="Dawson S.C."/>
            <person name="Zhang X."/>
            <person name="Wright M.E."/>
            <person name="Sharma G."/>
            <person name="Langner J.T."/>
            <person name="Ditty J.L."/>
            <person name="Subuyuj G.A."/>
        </authorList>
    </citation>
    <scope>NUCLEOTIDE SEQUENCE [LARGE SCALE GENOMIC DNA]</scope>
    <source>
        <strain evidence="1 2">Pinkel</strain>
    </source>
</reference>
<proteinExistence type="predicted"/>
<evidence type="ECO:0008006" key="3">
    <source>
        <dbReference type="Google" id="ProtNLM"/>
    </source>
</evidence>
<name>A0A833MY59_9HYPH</name>
<dbReference type="RefSeq" id="WP_152278014.1">
    <property type="nucleotide sequence ID" value="NZ_WEKV01000014.1"/>
</dbReference>
<sequence>MAENERDTDTGDDGAPPVGYPSAKAKVMIYVPHALHRAVKRRAVDEGRSASELFTQAAQEYLSTPVQSGKNVVTVTNYIDSKIELTLSRITDAVEIHDKLIDDISCRLVRSKKTHLMRYHHVSSAPKPQLP</sequence>
<gene>
    <name evidence="1" type="ORF">F8B43_3879</name>
</gene>
<accession>A0A833MY59</accession>
<dbReference type="EMBL" id="WEKV01000014">
    <property type="protein sequence ID" value="KAB7783956.1"/>
    <property type="molecule type" value="Genomic_DNA"/>
</dbReference>
<evidence type="ECO:0000313" key="2">
    <source>
        <dbReference type="Proteomes" id="UP000469949"/>
    </source>
</evidence>
<dbReference type="Proteomes" id="UP000469949">
    <property type="component" value="Unassembled WGS sequence"/>
</dbReference>
<organism evidence="1 2">
    <name type="scientific">Methylorubrum populi</name>
    <dbReference type="NCBI Taxonomy" id="223967"/>
    <lineage>
        <taxon>Bacteria</taxon>
        <taxon>Pseudomonadati</taxon>
        <taxon>Pseudomonadota</taxon>
        <taxon>Alphaproteobacteria</taxon>
        <taxon>Hyphomicrobiales</taxon>
        <taxon>Methylobacteriaceae</taxon>
        <taxon>Methylorubrum</taxon>
    </lineage>
</organism>
<dbReference type="InterPro" id="IPR010985">
    <property type="entry name" value="Ribbon_hlx_hlx"/>
</dbReference>
<dbReference type="SUPFAM" id="SSF47598">
    <property type="entry name" value="Ribbon-helix-helix"/>
    <property type="match status" value="1"/>
</dbReference>
<dbReference type="AlphaFoldDB" id="A0A833MY59"/>
<evidence type="ECO:0000313" key="1">
    <source>
        <dbReference type="EMBL" id="KAB7783956.1"/>
    </source>
</evidence>